<dbReference type="GO" id="GO:0016491">
    <property type="term" value="F:oxidoreductase activity"/>
    <property type="evidence" value="ECO:0007669"/>
    <property type="project" value="TreeGrafter"/>
</dbReference>
<dbReference type="AlphaFoldDB" id="G0UC14"/>
<proteinExistence type="predicted"/>
<dbReference type="Pfam" id="PF13561">
    <property type="entry name" value="adh_short_C2"/>
    <property type="match status" value="1"/>
</dbReference>
<dbReference type="InterPro" id="IPR051468">
    <property type="entry name" value="Fungal_SecMetab_SDRs"/>
</dbReference>
<accession>G0UC14</accession>
<dbReference type="VEuPathDB" id="TriTrypDB:TvY486_1108460"/>
<dbReference type="Gene3D" id="3.40.50.720">
    <property type="entry name" value="NAD(P)-binding Rossmann-like Domain"/>
    <property type="match status" value="2"/>
</dbReference>
<feature type="region of interest" description="Disordered" evidence="1">
    <location>
        <begin position="656"/>
        <end position="680"/>
    </location>
</feature>
<dbReference type="InterPro" id="IPR002347">
    <property type="entry name" value="SDR_fam"/>
</dbReference>
<evidence type="ECO:0000256" key="1">
    <source>
        <dbReference type="SAM" id="MobiDB-lite"/>
    </source>
</evidence>
<dbReference type="GO" id="GO:0005737">
    <property type="term" value="C:cytoplasm"/>
    <property type="evidence" value="ECO:0007669"/>
    <property type="project" value="TreeGrafter"/>
</dbReference>
<name>G0UC14_TRYVY</name>
<dbReference type="SUPFAM" id="SSF51735">
    <property type="entry name" value="NAD(P)-binding Rossmann-fold domains"/>
    <property type="match status" value="1"/>
</dbReference>
<dbReference type="PANTHER" id="PTHR43544:SF2">
    <property type="entry name" value="OXIDOREDUCTASE"/>
    <property type="match status" value="1"/>
</dbReference>
<evidence type="ECO:0000313" key="2">
    <source>
        <dbReference type="EMBL" id="CCC53362.1"/>
    </source>
</evidence>
<reference evidence="2" key="1">
    <citation type="journal article" date="2012" name="Proc. Natl. Acad. Sci. U.S.A.">
        <title>Antigenic diversity is generated by distinct evolutionary mechanisms in African trypanosome species.</title>
        <authorList>
            <person name="Jackson A.P."/>
            <person name="Berry A."/>
            <person name="Aslett M."/>
            <person name="Allison H.C."/>
            <person name="Burton P."/>
            <person name="Vavrova-Anderson J."/>
            <person name="Brown R."/>
            <person name="Browne H."/>
            <person name="Corton N."/>
            <person name="Hauser H."/>
            <person name="Gamble J."/>
            <person name="Gilderthorp R."/>
            <person name="Marcello L."/>
            <person name="McQuillan J."/>
            <person name="Otto T.D."/>
            <person name="Quail M.A."/>
            <person name="Sanders M.J."/>
            <person name="van Tonder A."/>
            <person name="Ginger M.L."/>
            <person name="Field M.C."/>
            <person name="Barry J.D."/>
            <person name="Hertz-Fowler C."/>
            <person name="Berriman M."/>
        </authorList>
    </citation>
    <scope>NUCLEOTIDE SEQUENCE</scope>
    <source>
        <strain evidence="2">Y486</strain>
    </source>
</reference>
<dbReference type="EMBL" id="HE573027">
    <property type="protein sequence ID" value="CCC53362.1"/>
    <property type="molecule type" value="Genomic_DNA"/>
</dbReference>
<organism evidence="2">
    <name type="scientific">Trypanosoma vivax (strain Y486)</name>
    <dbReference type="NCBI Taxonomy" id="1055687"/>
    <lineage>
        <taxon>Eukaryota</taxon>
        <taxon>Discoba</taxon>
        <taxon>Euglenozoa</taxon>
        <taxon>Kinetoplastea</taxon>
        <taxon>Metakinetoplastina</taxon>
        <taxon>Trypanosomatida</taxon>
        <taxon>Trypanosomatidae</taxon>
        <taxon>Trypanosoma</taxon>
        <taxon>Duttonella</taxon>
    </lineage>
</organism>
<dbReference type="PANTHER" id="PTHR43544">
    <property type="entry name" value="SHORT-CHAIN DEHYDROGENASE/REDUCTASE"/>
    <property type="match status" value="1"/>
</dbReference>
<protein>
    <submittedName>
        <fullName evidence="2">Putative oxidoreductase-like protein</fullName>
    </submittedName>
</protein>
<dbReference type="InterPro" id="IPR036291">
    <property type="entry name" value="NAD(P)-bd_dom_sf"/>
</dbReference>
<feature type="region of interest" description="Disordered" evidence="1">
    <location>
        <begin position="1"/>
        <end position="24"/>
    </location>
</feature>
<gene>
    <name evidence="2" type="ORF">TVY486_1108460</name>
</gene>
<dbReference type="Pfam" id="PF00106">
    <property type="entry name" value="adh_short"/>
    <property type="match status" value="1"/>
</dbReference>
<dbReference type="OMA" id="HCFIARR"/>
<sequence>MSASDDKESSEHSATEEAGLNKDRSACASDTVPLAEREARWGFTLDELHVATKVVRTLFHNPSLFVGDPHLFESRLYTMITRDRKTKRENREVYKAIMNEEKSFRRRFRRMQDIEAIRRTGMKREREEALNALLQCPQPAENTHFICYHSDGATSHVEGQGGHGVTDSGKGPSVHDRQIISLIGAFENIVRLEAVYAAGHTSVDWNTASYLVAQIYRYIPHDFGTQMPPAIFYGTIPHGASPLERASYITVLKLRIARLCAQLITFNGTEDDIDGVANETDSIKCGGQVSCSSDGKKHNGMVTERDDVSVVPFGRDILVSDSPVLRSVTLLRRCGDLSTAPSELIDALCHHVATDDALCIFERVLVEGVLEAWDTAVASAGDGLHGDSLQSANASLNVFIARRLYSMRRYRDLGESPFHLPTRPPVSEDQEIDGYCAFQDVQQYSAGRPIPPDSELRLSRTVACHACRVRYDMLHPYYYSMCHLCGEYNFNKRLLTRDLRGKVVLLTGCRIKIGFAMALSLLRCGAELVGTTRFAHEALARFQREPDYEVWKCRLHLFSLDLRDLWLVTQFCAFVRQRFTKLFAIINNAAQTIARTREYTAQVRRVESHPPAELHQLLYDNLTVREWHRYFLGHSSVTIGEALHIQYHPQDRPFLNDTAEAGCSSEQSGHEGPGSGKPLTVASRSALVGMSPVASSSAFVFDRYDSAAEESDQREKNSWVMQLAEVEGSEAAEVMAINALSPFIINSKLKPCLLNREGDLVPDESRFIINVSAMEGQFYRFKQTTHPHTNMAKAALNMMTRTSGEDYAQDGIYMNSVDTGWITDESPKLKKERRAEHQQLCPLDEVDAAARCLDLIYCDSKEYGKFFKDFKEIPW</sequence>